<dbReference type="InterPro" id="IPR012337">
    <property type="entry name" value="RNaseH-like_sf"/>
</dbReference>
<dbReference type="PANTHER" id="PTHR47723">
    <property type="entry name" value="OS05G0353850 PROTEIN"/>
    <property type="match status" value="1"/>
</dbReference>
<evidence type="ECO:0000259" key="2">
    <source>
        <dbReference type="Pfam" id="PF13966"/>
    </source>
</evidence>
<dbReference type="Proteomes" id="UP000634136">
    <property type="component" value="Unassembled WGS sequence"/>
</dbReference>
<dbReference type="PANTHER" id="PTHR47723:SF13">
    <property type="entry name" value="PUTATIVE-RELATED"/>
    <property type="match status" value="1"/>
</dbReference>
<dbReference type="Pfam" id="PF13456">
    <property type="entry name" value="RVT_3"/>
    <property type="match status" value="1"/>
</dbReference>
<dbReference type="InterPro" id="IPR002156">
    <property type="entry name" value="RNaseH_domain"/>
</dbReference>
<dbReference type="SUPFAM" id="SSF53098">
    <property type="entry name" value="Ribonuclease H-like"/>
    <property type="match status" value="1"/>
</dbReference>
<dbReference type="InterPro" id="IPR053151">
    <property type="entry name" value="RNase_H-like"/>
</dbReference>
<organism evidence="3 4">
    <name type="scientific">Senna tora</name>
    <dbReference type="NCBI Taxonomy" id="362788"/>
    <lineage>
        <taxon>Eukaryota</taxon>
        <taxon>Viridiplantae</taxon>
        <taxon>Streptophyta</taxon>
        <taxon>Embryophyta</taxon>
        <taxon>Tracheophyta</taxon>
        <taxon>Spermatophyta</taxon>
        <taxon>Magnoliopsida</taxon>
        <taxon>eudicotyledons</taxon>
        <taxon>Gunneridae</taxon>
        <taxon>Pentapetalae</taxon>
        <taxon>rosids</taxon>
        <taxon>fabids</taxon>
        <taxon>Fabales</taxon>
        <taxon>Fabaceae</taxon>
        <taxon>Caesalpinioideae</taxon>
        <taxon>Cassia clade</taxon>
        <taxon>Senna</taxon>
    </lineage>
</organism>
<sequence length="473" mass="52825">MKMGWKIKNQADNLCCQVLKGKYGRGYDWRRSICAMNLDSILWKEIDRVWPEIQKRQRRCINDGRFTLFWSDIWGGRDSPLSGSSLVEIDEEASQLTVAEFCGPDGTWDIGRLSTLLPDGEVRWLLSEVPPSGGRGADRICWSGSTNGCFSVKDAYRGLTCSVNTGGGPWKRIWRIDVPERIRLFVWQVVHNKLLTRSYCSKWNGGSSSCHACQGVAEDCLHVLRDCRHAMALWRDLVKPSLLMDFLQGGLRDWWRNGDLHNCDHRRISAPAVVVKSFLAEITDVPDVLGSSDRTRRSEEILVSWEKPDSGWVKVNSDGAVKLAIGSAGCGAIIRDEHGAWVGGVIRALGRCSVLKAECWGALEGLRLAKDLNCRRVVLESDSKTLVDGVIHVDIPGAEFSSLFCEIRCLLRGFDEFRVQHRWRQANLCADFLADMGVRCSGVRDVLAGPPPELSNLMIADVAGTSMPRLVHL</sequence>
<comment type="caution">
    <text evidence="3">The sequence shown here is derived from an EMBL/GenBank/DDBJ whole genome shotgun (WGS) entry which is preliminary data.</text>
</comment>
<dbReference type="EMBL" id="JAAIUW010000002">
    <property type="protein sequence ID" value="KAF7842964.1"/>
    <property type="molecule type" value="Genomic_DNA"/>
</dbReference>
<accession>A0A834XD39</accession>
<reference evidence="3" key="1">
    <citation type="submission" date="2020-09" db="EMBL/GenBank/DDBJ databases">
        <title>Genome-Enabled Discovery of Anthraquinone Biosynthesis in Senna tora.</title>
        <authorList>
            <person name="Kang S.-H."/>
            <person name="Pandey R.P."/>
            <person name="Lee C.-M."/>
            <person name="Sim J.-S."/>
            <person name="Jeong J.-T."/>
            <person name="Choi B.-S."/>
            <person name="Jung M."/>
            <person name="Ginzburg D."/>
            <person name="Zhao K."/>
            <person name="Won S.Y."/>
            <person name="Oh T.-J."/>
            <person name="Yu Y."/>
            <person name="Kim N.-H."/>
            <person name="Lee O.R."/>
            <person name="Lee T.-H."/>
            <person name="Bashyal P."/>
            <person name="Kim T.-S."/>
            <person name="Lee W.-H."/>
            <person name="Kawkins C."/>
            <person name="Kim C.-K."/>
            <person name="Kim J.S."/>
            <person name="Ahn B.O."/>
            <person name="Rhee S.Y."/>
            <person name="Sohng J.K."/>
        </authorList>
    </citation>
    <scope>NUCLEOTIDE SEQUENCE</scope>
    <source>
        <tissue evidence="3">Leaf</tissue>
    </source>
</reference>
<evidence type="ECO:0000313" key="3">
    <source>
        <dbReference type="EMBL" id="KAF7842964.1"/>
    </source>
</evidence>
<dbReference type="InterPro" id="IPR036397">
    <property type="entry name" value="RNaseH_sf"/>
</dbReference>
<keyword evidence="4" id="KW-1185">Reference proteome</keyword>
<protein>
    <submittedName>
        <fullName evidence="3">Ribonuclease H</fullName>
    </submittedName>
</protein>
<dbReference type="GO" id="GO:0004523">
    <property type="term" value="F:RNA-DNA hybrid ribonuclease activity"/>
    <property type="evidence" value="ECO:0007669"/>
    <property type="project" value="InterPro"/>
</dbReference>
<evidence type="ECO:0000313" key="4">
    <source>
        <dbReference type="Proteomes" id="UP000634136"/>
    </source>
</evidence>
<dbReference type="Gene3D" id="3.30.420.10">
    <property type="entry name" value="Ribonuclease H-like superfamily/Ribonuclease H"/>
    <property type="match status" value="1"/>
</dbReference>
<dbReference type="OrthoDB" id="1436613at2759"/>
<dbReference type="AlphaFoldDB" id="A0A834XD39"/>
<feature type="domain" description="RNase H type-1" evidence="1">
    <location>
        <begin position="316"/>
        <end position="436"/>
    </location>
</feature>
<dbReference type="GO" id="GO:0003676">
    <property type="term" value="F:nucleic acid binding"/>
    <property type="evidence" value="ECO:0007669"/>
    <property type="project" value="InterPro"/>
</dbReference>
<dbReference type="CDD" id="cd06222">
    <property type="entry name" value="RNase_H_like"/>
    <property type="match status" value="1"/>
</dbReference>
<feature type="domain" description="Reverse transcriptase zinc-binding" evidence="2">
    <location>
        <begin position="150"/>
        <end position="234"/>
    </location>
</feature>
<dbReference type="InterPro" id="IPR044730">
    <property type="entry name" value="RNase_H-like_dom_plant"/>
</dbReference>
<name>A0A834XD39_9FABA</name>
<proteinExistence type="predicted"/>
<evidence type="ECO:0000259" key="1">
    <source>
        <dbReference type="Pfam" id="PF13456"/>
    </source>
</evidence>
<dbReference type="InterPro" id="IPR026960">
    <property type="entry name" value="RVT-Znf"/>
</dbReference>
<dbReference type="Pfam" id="PF13966">
    <property type="entry name" value="zf-RVT"/>
    <property type="match status" value="1"/>
</dbReference>
<gene>
    <name evidence="3" type="ORF">G2W53_005262</name>
</gene>